<reference evidence="2" key="1">
    <citation type="submission" date="2020-10" db="EMBL/GenBank/DDBJ databases">
        <title>Microbiome of the Black Sea water column analyzed by genome centric metagenomics.</title>
        <authorList>
            <person name="Cabello-Yeves P.J."/>
            <person name="Callieri C."/>
            <person name="Picazo A."/>
            <person name="Mehrshad M."/>
            <person name="Haro-Moreno J.M."/>
            <person name="Roda-Garcia J."/>
            <person name="Dzembekova N."/>
            <person name="Slabakova V."/>
            <person name="Slabakova N."/>
            <person name="Moncheva S."/>
            <person name="Rodriguez-Valera F."/>
        </authorList>
    </citation>
    <scope>NUCLEOTIDE SEQUENCE</scope>
    <source>
        <strain evidence="2">BS307-5m-G5</strain>
    </source>
</reference>
<dbReference type="AlphaFoldDB" id="A0A937L6R6"/>
<comment type="caution">
    <text evidence="2">The sequence shown here is derived from an EMBL/GenBank/DDBJ whole genome shotgun (WGS) entry which is preliminary data.</text>
</comment>
<proteinExistence type="predicted"/>
<feature type="domain" description="Ribbon-helix-helix" evidence="1">
    <location>
        <begin position="3"/>
        <end position="65"/>
    </location>
</feature>
<dbReference type="Pfam" id="PF13467">
    <property type="entry name" value="RHH_4"/>
    <property type="match status" value="1"/>
</dbReference>
<evidence type="ECO:0000259" key="1">
    <source>
        <dbReference type="Pfam" id="PF13467"/>
    </source>
</evidence>
<dbReference type="InterPro" id="IPR027373">
    <property type="entry name" value="RHH_dom"/>
</dbReference>
<sequence length="70" mass="7899">MKPEKRSITIAGHATSVSLEPLFWDALKDMAAERGQSLPDLIRALDAQEREASLSSTLRVAVLRWTRHRN</sequence>
<accession>A0A937L6R6</accession>
<protein>
    <submittedName>
        <fullName evidence="2">Ribbon-helix-helix domain-containing protein</fullName>
    </submittedName>
</protein>
<evidence type="ECO:0000313" key="3">
    <source>
        <dbReference type="Proteomes" id="UP000785783"/>
    </source>
</evidence>
<name>A0A937L6R6_9PROT</name>
<evidence type="ECO:0000313" key="2">
    <source>
        <dbReference type="EMBL" id="MBL6761818.1"/>
    </source>
</evidence>
<organism evidence="2 3">
    <name type="scientific">PS1 clade bacterium</name>
    <dbReference type="NCBI Taxonomy" id="2175152"/>
    <lineage>
        <taxon>Bacteria</taxon>
        <taxon>Pseudomonadati</taxon>
        <taxon>Pseudomonadota</taxon>
        <taxon>Alphaproteobacteria</taxon>
        <taxon>PS1 clade</taxon>
    </lineage>
</organism>
<dbReference type="Proteomes" id="UP000785783">
    <property type="component" value="Unassembled WGS sequence"/>
</dbReference>
<dbReference type="EMBL" id="JADHOK010000039">
    <property type="protein sequence ID" value="MBL6761818.1"/>
    <property type="molecule type" value="Genomic_DNA"/>
</dbReference>
<dbReference type="Gene3D" id="1.10.3990.20">
    <property type="entry name" value="protein bp1543"/>
    <property type="match status" value="1"/>
</dbReference>
<dbReference type="InterPro" id="IPR038268">
    <property type="entry name" value="RHH_sf"/>
</dbReference>
<gene>
    <name evidence="2" type="ORF">ISQ19_03885</name>
</gene>